<dbReference type="InParanoid" id="A0A0C3H2C8"/>
<gene>
    <name evidence="1" type="ORF">OIDMADRAFT_179582</name>
</gene>
<reference evidence="1 2" key="1">
    <citation type="submission" date="2014-04" db="EMBL/GenBank/DDBJ databases">
        <authorList>
            <consortium name="DOE Joint Genome Institute"/>
            <person name="Kuo A."/>
            <person name="Martino E."/>
            <person name="Perotto S."/>
            <person name="Kohler A."/>
            <person name="Nagy L.G."/>
            <person name="Floudas D."/>
            <person name="Copeland A."/>
            <person name="Barry K.W."/>
            <person name="Cichocki N."/>
            <person name="Veneault-Fourrey C."/>
            <person name="LaButti K."/>
            <person name="Lindquist E.A."/>
            <person name="Lipzen A."/>
            <person name="Lundell T."/>
            <person name="Morin E."/>
            <person name="Murat C."/>
            <person name="Sun H."/>
            <person name="Tunlid A."/>
            <person name="Henrissat B."/>
            <person name="Grigoriev I.V."/>
            <person name="Hibbett D.S."/>
            <person name="Martin F."/>
            <person name="Nordberg H.P."/>
            <person name="Cantor M.N."/>
            <person name="Hua S.X."/>
        </authorList>
    </citation>
    <scope>NUCLEOTIDE SEQUENCE [LARGE SCALE GENOMIC DNA]</scope>
    <source>
        <strain evidence="1 2">Zn</strain>
    </source>
</reference>
<dbReference type="EMBL" id="KN832875">
    <property type="protein sequence ID" value="KIN02316.1"/>
    <property type="molecule type" value="Genomic_DNA"/>
</dbReference>
<dbReference type="Pfam" id="PF12311">
    <property type="entry name" value="DUF3632"/>
    <property type="match status" value="1"/>
</dbReference>
<organism evidence="1 2">
    <name type="scientific">Oidiodendron maius (strain Zn)</name>
    <dbReference type="NCBI Taxonomy" id="913774"/>
    <lineage>
        <taxon>Eukaryota</taxon>
        <taxon>Fungi</taxon>
        <taxon>Dikarya</taxon>
        <taxon>Ascomycota</taxon>
        <taxon>Pezizomycotina</taxon>
        <taxon>Leotiomycetes</taxon>
        <taxon>Leotiomycetes incertae sedis</taxon>
        <taxon>Myxotrichaceae</taxon>
        <taxon>Oidiodendron</taxon>
    </lineage>
</organism>
<dbReference type="InterPro" id="IPR022085">
    <property type="entry name" value="OpdG"/>
</dbReference>
<reference evidence="2" key="2">
    <citation type="submission" date="2015-01" db="EMBL/GenBank/DDBJ databases">
        <title>Evolutionary Origins and Diversification of the Mycorrhizal Mutualists.</title>
        <authorList>
            <consortium name="DOE Joint Genome Institute"/>
            <consortium name="Mycorrhizal Genomics Consortium"/>
            <person name="Kohler A."/>
            <person name="Kuo A."/>
            <person name="Nagy L.G."/>
            <person name="Floudas D."/>
            <person name="Copeland A."/>
            <person name="Barry K.W."/>
            <person name="Cichocki N."/>
            <person name="Veneault-Fourrey C."/>
            <person name="LaButti K."/>
            <person name="Lindquist E.A."/>
            <person name="Lipzen A."/>
            <person name="Lundell T."/>
            <person name="Morin E."/>
            <person name="Murat C."/>
            <person name="Riley R."/>
            <person name="Ohm R."/>
            <person name="Sun H."/>
            <person name="Tunlid A."/>
            <person name="Henrissat B."/>
            <person name="Grigoriev I.V."/>
            <person name="Hibbett D.S."/>
            <person name="Martin F."/>
        </authorList>
    </citation>
    <scope>NUCLEOTIDE SEQUENCE [LARGE SCALE GENOMIC DNA]</scope>
    <source>
        <strain evidence="2">Zn</strain>
    </source>
</reference>
<evidence type="ECO:0000313" key="2">
    <source>
        <dbReference type="Proteomes" id="UP000054321"/>
    </source>
</evidence>
<dbReference type="HOGENOM" id="CLU_960085_0_0_1"/>
<dbReference type="STRING" id="913774.A0A0C3H2C8"/>
<dbReference type="AlphaFoldDB" id="A0A0C3H2C8"/>
<dbReference type="Proteomes" id="UP000054321">
    <property type="component" value="Unassembled WGS sequence"/>
</dbReference>
<name>A0A0C3H2C8_OIDMZ</name>
<proteinExistence type="predicted"/>
<sequence>MAENKAPEPWVSKLNDELACWEQGSLDYTFASCLRGRLQSKTTPRAISSAIERTYDNYLQANPQLESAEDKGWVVFISSFYKPDLGAIGVKKAAAEADQNTWRELRRLDVRTALRPSNGRGMEEESSRSLNLPQIATAVFNQSLRSPDASASRINLSAFLARYLAAGLRDQYGPNQRYRLPAFDIIEGLEIAKLNQPGLLRRCVQMVAVTWIRYASSAIERMCLEWDNNLGVGPKGWERWKVALLILQIRDDGDQDLREAAGIARMRMTGGMPLEVNLVVRSNGNVECLK</sequence>
<evidence type="ECO:0000313" key="1">
    <source>
        <dbReference type="EMBL" id="KIN02316.1"/>
    </source>
</evidence>
<accession>A0A0C3H2C8</accession>
<protein>
    <submittedName>
        <fullName evidence="1">Uncharacterized protein</fullName>
    </submittedName>
</protein>
<keyword evidence="2" id="KW-1185">Reference proteome</keyword>